<dbReference type="GO" id="GO:0002025">
    <property type="term" value="P:norepinephrine-epinephrine-mediated vasodilation involved in regulation of systemic arterial blood pressure"/>
    <property type="evidence" value="ECO:0007669"/>
    <property type="project" value="TreeGrafter"/>
</dbReference>
<evidence type="ECO:0000256" key="6">
    <source>
        <dbReference type="ARBA" id="ARBA00022692"/>
    </source>
</evidence>
<evidence type="ECO:0000256" key="9">
    <source>
        <dbReference type="ARBA" id="ARBA00023040"/>
    </source>
</evidence>
<keyword evidence="8 19" id="KW-1133">Transmembrane helix</keyword>
<feature type="transmembrane region" description="Helical" evidence="19">
    <location>
        <begin position="134"/>
        <end position="155"/>
    </location>
</feature>
<evidence type="ECO:0000256" key="17">
    <source>
        <dbReference type="ARBA" id="ARBA00032462"/>
    </source>
</evidence>
<dbReference type="InterPro" id="IPR000276">
    <property type="entry name" value="GPCR_Rhodpsn"/>
</dbReference>
<dbReference type="InterPro" id="IPR017452">
    <property type="entry name" value="GPCR_Rhodpsn_7TM"/>
</dbReference>
<dbReference type="PRINTS" id="PR00237">
    <property type="entry name" value="GPCRRHODOPSN"/>
</dbReference>
<feature type="region of interest" description="Disordered" evidence="18">
    <location>
        <begin position="1"/>
        <end position="39"/>
    </location>
</feature>
<evidence type="ECO:0000256" key="19">
    <source>
        <dbReference type="SAM" id="Phobius"/>
    </source>
</evidence>
<evidence type="ECO:0000256" key="8">
    <source>
        <dbReference type="ARBA" id="ARBA00022989"/>
    </source>
</evidence>
<keyword evidence="13" id="KW-0675">Receptor</keyword>
<dbReference type="PROSITE" id="PS50262">
    <property type="entry name" value="G_PROTEIN_RECEP_F1_2"/>
    <property type="match status" value="1"/>
</dbReference>
<feature type="transmembrane region" description="Helical" evidence="19">
    <location>
        <begin position="179"/>
        <end position="203"/>
    </location>
</feature>
<proteinExistence type="predicted"/>
<keyword evidence="12" id="KW-1015">Disulfide bond</keyword>
<evidence type="ECO:0000256" key="5">
    <source>
        <dbReference type="ARBA" id="ARBA00022553"/>
    </source>
</evidence>
<dbReference type="GO" id="GO:0004940">
    <property type="term" value="F:beta1-adrenergic receptor activity"/>
    <property type="evidence" value="ECO:0007669"/>
    <property type="project" value="InterPro"/>
</dbReference>
<keyword evidence="4" id="KW-1003">Cell membrane</keyword>
<sequence>MKAQLDQDWARKTRSLSKGHDKATQSSEQPWRCRDGLQQSGNNKSTALATAMMEEGVNPSVQHHSQSPAPLLVLLAGTEPIQQNHHVGICFAWREVHEDKLIETLCVIAIDRYLAITSPFRYQSLMTKGRAKGIICTVWAISALVSFLPIMMHWWRDDDPQALECYQDPGCCDFVTNRAYAIASSIISFYIPLLIMIFVYLRVYREAKEQMRKIDRCEGRFYGSQEQPQTPLPAHPHHQPILGNGRASKRKTSRIMAMKEQKALKTLGIIMGVFTLCWLPFFLVNIVNVFNRDLVPDWLFVFFNWLGYANSAFNPIIYCRSPDFRKAFKRLLCCRRKADRWLHGGGGELARLPGGFISTVGSPEPLQPPDVSRTLLLITKQWY</sequence>
<dbReference type="GO" id="GO:0043410">
    <property type="term" value="P:positive regulation of MAPK cascade"/>
    <property type="evidence" value="ECO:0007669"/>
    <property type="project" value="TreeGrafter"/>
</dbReference>
<feature type="transmembrane region" description="Helical" evidence="19">
    <location>
        <begin position="263"/>
        <end position="286"/>
    </location>
</feature>
<evidence type="ECO:0000256" key="11">
    <source>
        <dbReference type="ARBA" id="ARBA00023139"/>
    </source>
</evidence>
<dbReference type="Proteomes" id="UP000694413">
    <property type="component" value="Unassembled WGS sequence"/>
</dbReference>
<evidence type="ECO:0000256" key="13">
    <source>
        <dbReference type="ARBA" id="ARBA00023170"/>
    </source>
</evidence>
<dbReference type="Ensembl" id="ENSZALT00000006701.1">
    <property type="protein sequence ID" value="ENSZALP00000004447.1"/>
    <property type="gene ID" value="ENSZALG00000004164.1"/>
</dbReference>
<evidence type="ECO:0000259" key="20">
    <source>
        <dbReference type="PROSITE" id="PS50262"/>
    </source>
</evidence>
<evidence type="ECO:0000313" key="22">
    <source>
        <dbReference type="Proteomes" id="UP000694413"/>
    </source>
</evidence>
<dbReference type="GO" id="GO:0071880">
    <property type="term" value="P:adenylate cyclase-activating adrenergic receptor signaling pathway"/>
    <property type="evidence" value="ECO:0007669"/>
    <property type="project" value="TreeGrafter"/>
</dbReference>
<dbReference type="InterPro" id="IPR002233">
    <property type="entry name" value="ADR_fam"/>
</dbReference>
<name>A0A8D2QBG6_ZONAL</name>
<dbReference type="GO" id="GO:0005886">
    <property type="term" value="C:plasma membrane"/>
    <property type="evidence" value="ECO:0007669"/>
    <property type="project" value="UniProtKB-SubCell"/>
</dbReference>
<reference evidence="21" key="2">
    <citation type="submission" date="2025-09" db="UniProtKB">
        <authorList>
            <consortium name="Ensembl"/>
        </authorList>
    </citation>
    <scope>IDENTIFICATION</scope>
</reference>
<dbReference type="SMART" id="SM01381">
    <property type="entry name" value="7TM_GPCR_Srsx"/>
    <property type="match status" value="1"/>
</dbReference>
<feature type="region of interest" description="Disordered" evidence="18">
    <location>
        <begin position="227"/>
        <end position="248"/>
    </location>
</feature>
<keyword evidence="11" id="KW-0564">Palmitate</keyword>
<feature type="domain" description="G-protein coupled receptors family 1 profile" evidence="20">
    <location>
        <begin position="104"/>
        <end position="318"/>
    </location>
</feature>
<dbReference type="PANTHER" id="PTHR24248">
    <property type="entry name" value="ADRENERGIC RECEPTOR-RELATED G-PROTEIN COUPLED RECEPTOR"/>
    <property type="match status" value="1"/>
</dbReference>
<organism evidence="21 22">
    <name type="scientific">Zonotrichia albicollis</name>
    <name type="common">White-throated sparrow</name>
    <name type="synonym">Fringilla albicollis</name>
    <dbReference type="NCBI Taxonomy" id="44394"/>
    <lineage>
        <taxon>Eukaryota</taxon>
        <taxon>Metazoa</taxon>
        <taxon>Chordata</taxon>
        <taxon>Craniata</taxon>
        <taxon>Vertebrata</taxon>
        <taxon>Euteleostomi</taxon>
        <taxon>Archelosauria</taxon>
        <taxon>Archosauria</taxon>
        <taxon>Dinosauria</taxon>
        <taxon>Saurischia</taxon>
        <taxon>Theropoda</taxon>
        <taxon>Coelurosauria</taxon>
        <taxon>Aves</taxon>
        <taxon>Neognathae</taxon>
        <taxon>Neoaves</taxon>
        <taxon>Telluraves</taxon>
        <taxon>Australaves</taxon>
        <taxon>Passeriformes</taxon>
        <taxon>Passerellidae</taxon>
        <taxon>Zonotrichia</taxon>
    </lineage>
</organism>
<evidence type="ECO:0000256" key="16">
    <source>
        <dbReference type="ARBA" id="ARBA00023288"/>
    </source>
</evidence>
<dbReference type="PRINTS" id="PR00561">
    <property type="entry name" value="ADRENRGCB1AR"/>
</dbReference>
<evidence type="ECO:0000256" key="10">
    <source>
        <dbReference type="ARBA" id="ARBA00023136"/>
    </source>
</evidence>
<evidence type="ECO:0000256" key="1">
    <source>
        <dbReference type="ARBA" id="ARBA00004412"/>
    </source>
</evidence>
<reference evidence="21" key="1">
    <citation type="submission" date="2025-08" db="UniProtKB">
        <authorList>
            <consortium name="Ensembl"/>
        </authorList>
    </citation>
    <scope>IDENTIFICATION</scope>
</reference>
<evidence type="ECO:0000256" key="7">
    <source>
        <dbReference type="ARBA" id="ARBA00022753"/>
    </source>
</evidence>
<evidence type="ECO:0000256" key="2">
    <source>
        <dbReference type="ARBA" id="ARBA00004651"/>
    </source>
</evidence>
<dbReference type="Gene3D" id="1.20.1070.10">
    <property type="entry name" value="Rhodopsin 7-helix transmembrane proteins"/>
    <property type="match status" value="1"/>
</dbReference>
<keyword evidence="7" id="KW-0967">Endosome</keyword>
<evidence type="ECO:0000256" key="18">
    <source>
        <dbReference type="SAM" id="MobiDB-lite"/>
    </source>
</evidence>
<feature type="transmembrane region" description="Helical" evidence="19">
    <location>
        <begin position="298"/>
        <end position="319"/>
    </location>
</feature>
<keyword evidence="16" id="KW-0449">Lipoprotein</keyword>
<evidence type="ECO:0000256" key="4">
    <source>
        <dbReference type="ARBA" id="ARBA00022475"/>
    </source>
</evidence>
<dbReference type="GO" id="GO:0005769">
    <property type="term" value="C:early endosome"/>
    <property type="evidence" value="ECO:0007669"/>
    <property type="project" value="UniProtKB-SubCell"/>
</dbReference>
<keyword evidence="6 19" id="KW-0812">Transmembrane</keyword>
<dbReference type="InterPro" id="IPR000507">
    <property type="entry name" value="ADRB1_rcpt"/>
</dbReference>
<evidence type="ECO:0000313" key="21">
    <source>
        <dbReference type="Ensembl" id="ENSZALP00000004447.1"/>
    </source>
</evidence>
<dbReference type="PANTHER" id="PTHR24248:SF54">
    <property type="entry name" value="BETA-1 ADRENERGIC RECEPTOR"/>
    <property type="match status" value="1"/>
</dbReference>
<dbReference type="SUPFAM" id="SSF81321">
    <property type="entry name" value="Family A G protein-coupled receptor-like"/>
    <property type="match status" value="1"/>
</dbReference>
<protein>
    <recommendedName>
        <fullName evidence="3">Beta-1 adrenergic receptor</fullName>
    </recommendedName>
    <alternativeName>
        <fullName evidence="17">Beta-1 adrenoreceptor</fullName>
    </alternativeName>
</protein>
<keyword evidence="5" id="KW-0597">Phosphoprotein</keyword>
<keyword evidence="15" id="KW-0807">Transducer</keyword>
<dbReference type="Pfam" id="PF00001">
    <property type="entry name" value="7tm_1"/>
    <property type="match status" value="1"/>
</dbReference>
<accession>A0A8D2QBG6</accession>
<comment type="subcellular location">
    <subcellularLocation>
        <location evidence="2">Cell membrane</location>
        <topology evidence="2">Multi-pass membrane protein</topology>
    </subcellularLocation>
    <subcellularLocation>
        <location evidence="1">Early endosome</location>
    </subcellularLocation>
</comment>
<keyword evidence="9" id="KW-0297">G-protein coupled receptor</keyword>
<dbReference type="PRINTS" id="PR01103">
    <property type="entry name" value="ADRENERGICR"/>
</dbReference>
<keyword evidence="14" id="KW-0325">Glycoprotein</keyword>
<evidence type="ECO:0000256" key="3">
    <source>
        <dbReference type="ARBA" id="ARBA00022028"/>
    </source>
</evidence>
<evidence type="ECO:0000256" key="14">
    <source>
        <dbReference type="ARBA" id="ARBA00023180"/>
    </source>
</evidence>
<keyword evidence="22" id="KW-1185">Reference proteome</keyword>
<dbReference type="GO" id="GO:0045823">
    <property type="term" value="P:positive regulation of heart contraction"/>
    <property type="evidence" value="ECO:0007669"/>
    <property type="project" value="InterPro"/>
</dbReference>
<evidence type="ECO:0000256" key="15">
    <source>
        <dbReference type="ARBA" id="ARBA00023224"/>
    </source>
</evidence>
<evidence type="ECO:0000256" key="12">
    <source>
        <dbReference type="ARBA" id="ARBA00023157"/>
    </source>
</evidence>
<dbReference type="AlphaFoldDB" id="A0A8D2QBG6"/>
<keyword evidence="10 19" id="KW-0472">Membrane</keyword>